<dbReference type="Proteomes" id="UP000235778">
    <property type="component" value="Unassembled WGS sequence"/>
</dbReference>
<protein>
    <recommendedName>
        <fullName evidence="4">VCBS repeat-containing protein</fullName>
    </recommendedName>
</protein>
<feature type="signal peptide" evidence="1">
    <location>
        <begin position="1"/>
        <end position="20"/>
    </location>
</feature>
<evidence type="ECO:0000256" key="1">
    <source>
        <dbReference type="SAM" id="SignalP"/>
    </source>
</evidence>
<reference evidence="3" key="1">
    <citation type="submission" date="2016-07" db="EMBL/GenBank/DDBJ databases">
        <title>Nontailed viruses are major unrecognized killers of bacteria in the ocean.</title>
        <authorList>
            <person name="Kauffman K."/>
            <person name="Hussain F."/>
            <person name="Yang J."/>
            <person name="Arevalo P."/>
            <person name="Brown J."/>
            <person name="Cutler M."/>
            <person name="Kelly L."/>
            <person name="Polz M.F."/>
        </authorList>
    </citation>
    <scope>NUCLEOTIDE SEQUENCE [LARGE SCALE GENOMIC DNA]</scope>
    <source>
        <strain evidence="3">10N.286.55.C1</strain>
    </source>
</reference>
<gene>
    <name evidence="2" type="ORF">BCV30_03085</name>
</gene>
<keyword evidence="1" id="KW-0732">Signal</keyword>
<comment type="caution">
    <text evidence="2">The sequence shown here is derived from an EMBL/GenBank/DDBJ whole genome shotgun (WGS) entry which is preliminary data.</text>
</comment>
<name>A0A2N7BIC6_9VIBR</name>
<evidence type="ECO:0000313" key="3">
    <source>
        <dbReference type="Proteomes" id="UP000235778"/>
    </source>
</evidence>
<feature type="chain" id="PRO_5014600959" description="VCBS repeat-containing protein" evidence="1">
    <location>
        <begin position="21"/>
        <end position="167"/>
    </location>
</feature>
<evidence type="ECO:0008006" key="4">
    <source>
        <dbReference type="Google" id="ProtNLM"/>
    </source>
</evidence>
<organism evidence="2 3">
    <name type="scientific">Vibrio lentus</name>
    <dbReference type="NCBI Taxonomy" id="136468"/>
    <lineage>
        <taxon>Bacteria</taxon>
        <taxon>Pseudomonadati</taxon>
        <taxon>Pseudomonadota</taxon>
        <taxon>Gammaproteobacteria</taxon>
        <taxon>Vibrionales</taxon>
        <taxon>Vibrionaceae</taxon>
        <taxon>Vibrio</taxon>
    </lineage>
</organism>
<dbReference type="EMBL" id="MCSI01000188">
    <property type="protein sequence ID" value="PME55943.1"/>
    <property type="molecule type" value="Genomic_DNA"/>
</dbReference>
<dbReference type="AlphaFoldDB" id="A0A2N7BIC6"/>
<evidence type="ECO:0000313" key="2">
    <source>
        <dbReference type="EMBL" id="PME55943.1"/>
    </source>
</evidence>
<proteinExistence type="predicted"/>
<accession>A0A2N7BIC6</accession>
<dbReference type="RefSeq" id="WP_102268307.1">
    <property type="nucleotide sequence ID" value="NZ_MCSH01000144.1"/>
</dbReference>
<sequence>MNARVLLTSLISFISLQASAYEMSYIAPKALLPGEDVQQFELADLNGNGRPEVVFLNSNGELKYAVQGFEINQTTFSFLESKSWKIDSYPDAVLTFSGGRYYRLSVDGRTRASASILLTDGTFKSLYYSEFASRLLIDFVSENEISGKIKDPYLTGSGEINFVARPE</sequence>